<proteinExistence type="inferred from homology"/>
<dbReference type="PANTHER" id="PTHR48207:SF3">
    <property type="entry name" value="SUCCINATE--HYDROXYMETHYLGLUTARATE COA-TRANSFERASE"/>
    <property type="match status" value="1"/>
</dbReference>
<dbReference type="SUPFAM" id="SSF89796">
    <property type="entry name" value="CoA-transferase family III (CaiB/BaiF)"/>
    <property type="match status" value="1"/>
</dbReference>
<dbReference type="InterPro" id="IPR003673">
    <property type="entry name" value="CoA-Trfase_fam_III"/>
</dbReference>
<dbReference type="GO" id="GO:0047369">
    <property type="term" value="F:succinate-hydroxymethylglutarate CoA-transferase activity"/>
    <property type="evidence" value="ECO:0007669"/>
    <property type="project" value="TreeGrafter"/>
</dbReference>
<dbReference type="InterPro" id="IPR023606">
    <property type="entry name" value="CoA-Trfase_III_dom_1_sf"/>
</dbReference>
<accession>X6NX70</accession>
<gene>
    <name evidence="3" type="ORF">RFI_06706</name>
</gene>
<dbReference type="Proteomes" id="UP000023152">
    <property type="component" value="Unassembled WGS sequence"/>
</dbReference>
<dbReference type="OMA" id="HRPGFGT"/>
<keyword evidence="4" id="KW-1185">Reference proteome</keyword>
<dbReference type="InterPro" id="IPR044855">
    <property type="entry name" value="CoA-Trfase_III_dom3_sf"/>
</dbReference>
<evidence type="ECO:0000256" key="2">
    <source>
        <dbReference type="ARBA" id="ARBA00022679"/>
    </source>
</evidence>
<sequence>MKAIVRLSLRVEKVRRLKSVKMVRLASGIADSLPLSGVRVLDMSRVLAAPYCTQLLGDMGAEIIKIEHPKTGDETRSWGPPFTEKGKESAYFLSCNRNKKSLALDIKSEAGKKVIYDLSKQCDIWVDNFMPGSLDKLNLGYEDISNDNINPDIIYCSITAFGNEGPYVHYGGYDVIVQAIGGLMDITGEADGSPCKTGVALIDVITGLYAHGAILAALRSRDNARAAQVQVRAQQEQNNNNNNKQLRQRNGMKIDINLLDCEIASLVNIASNYLIGKTVSKRYGTAHASIVPYQIFPTKNQNQYLCVAATNDASFATLCEIMDLQDTLLTQHKFQTNQLRVQHREELLRILTQCFQQRTLAEWLDRFSHFNIPHGPIQNVQQILDSEHVQSRDFQLVQSVEHSSAGKVSLLTNPVQYTPKGHTQRLPINQIRLPPPVLGEHSLEVLERVLGYDTRHIQKLIQDGVVVQPNILIFFFFCNNSSNHFRNLCLFKKFKSLCHSKKKKRGAWTPSFVEYIFFPDFEIKYKLKTKKKKSTTSKKEICLSRKIHKKYEPQNTGEIKKQKA</sequence>
<evidence type="ECO:0000256" key="1">
    <source>
        <dbReference type="ARBA" id="ARBA00008383"/>
    </source>
</evidence>
<dbReference type="EMBL" id="ASPP01005490">
    <property type="protein sequence ID" value="ETO30414.1"/>
    <property type="molecule type" value="Genomic_DNA"/>
</dbReference>
<dbReference type="OrthoDB" id="5863171at2759"/>
<dbReference type="Gene3D" id="3.40.50.10540">
    <property type="entry name" value="Crotonobetainyl-coa:carnitine coa-transferase, domain 1"/>
    <property type="match status" value="1"/>
</dbReference>
<keyword evidence="2" id="KW-0808">Transferase</keyword>
<dbReference type="PANTHER" id="PTHR48207">
    <property type="entry name" value="SUCCINATE--HYDROXYMETHYLGLUTARATE COA-TRANSFERASE"/>
    <property type="match status" value="1"/>
</dbReference>
<dbReference type="InterPro" id="IPR050483">
    <property type="entry name" value="CoA-transferase_III_domain"/>
</dbReference>
<reference evidence="3 4" key="1">
    <citation type="journal article" date="2013" name="Curr. Biol.">
        <title>The Genome of the Foraminiferan Reticulomyxa filosa.</title>
        <authorList>
            <person name="Glockner G."/>
            <person name="Hulsmann N."/>
            <person name="Schleicher M."/>
            <person name="Noegel A.A."/>
            <person name="Eichinger L."/>
            <person name="Gallinger C."/>
            <person name="Pawlowski J."/>
            <person name="Sierra R."/>
            <person name="Euteneuer U."/>
            <person name="Pillet L."/>
            <person name="Moustafa A."/>
            <person name="Platzer M."/>
            <person name="Groth M."/>
            <person name="Szafranski K."/>
            <person name="Schliwa M."/>
        </authorList>
    </citation>
    <scope>NUCLEOTIDE SEQUENCE [LARGE SCALE GENOMIC DNA]</scope>
</reference>
<comment type="caution">
    <text evidence="3">The sequence shown here is derived from an EMBL/GenBank/DDBJ whole genome shotgun (WGS) entry which is preliminary data.</text>
</comment>
<evidence type="ECO:0000313" key="3">
    <source>
        <dbReference type="EMBL" id="ETO30414.1"/>
    </source>
</evidence>
<evidence type="ECO:0000313" key="4">
    <source>
        <dbReference type="Proteomes" id="UP000023152"/>
    </source>
</evidence>
<comment type="similarity">
    <text evidence="1">Belongs to the CoA-transferase III family.</text>
</comment>
<protein>
    <submittedName>
        <fullName evidence="3">Uncharacterized protein</fullName>
    </submittedName>
</protein>
<organism evidence="3 4">
    <name type="scientific">Reticulomyxa filosa</name>
    <dbReference type="NCBI Taxonomy" id="46433"/>
    <lineage>
        <taxon>Eukaryota</taxon>
        <taxon>Sar</taxon>
        <taxon>Rhizaria</taxon>
        <taxon>Retaria</taxon>
        <taxon>Foraminifera</taxon>
        <taxon>Monothalamids</taxon>
        <taxon>Reticulomyxidae</taxon>
        <taxon>Reticulomyxa</taxon>
    </lineage>
</organism>
<dbReference type="Gene3D" id="3.30.1540.10">
    <property type="entry name" value="formyl-coa transferase, domain 3"/>
    <property type="match status" value="1"/>
</dbReference>
<dbReference type="Pfam" id="PF02515">
    <property type="entry name" value="CoA_transf_3"/>
    <property type="match status" value="2"/>
</dbReference>
<name>X6NX70_RETFI</name>
<dbReference type="GO" id="GO:0005739">
    <property type="term" value="C:mitochondrion"/>
    <property type="evidence" value="ECO:0007669"/>
    <property type="project" value="TreeGrafter"/>
</dbReference>
<dbReference type="AlphaFoldDB" id="X6NX70"/>